<dbReference type="Gene3D" id="3.40.50.300">
    <property type="entry name" value="P-loop containing nucleotide triphosphate hydrolases"/>
    <property type="match status" value="1"/>
</dbReference>
<sequence length="443" mass="50563">MIFLRTGLPGASKTLNSLKEIIVSHDAARRYYYTNIKLFILDIDVACSFSGWFYGWYFPRLTDKAMKRKLIKIMKPIHNDGEFITLDDLPWLLPQFESHDHFTTWLYWVERVYSKKKLTKLHDILSACGDSPLDKFDLVKPLNLHFTHFPDPNEWMNLPKCSVILIDECQQFYPPRATGSRVPHAISQLETHRHGGYDIHFVTQDRTLCDVNIRKLVGCHVHYFNPLGGERVVRKEAPKCFDPNDYHDSKASTKKPIKRDKRFYGVYWSAEIHTHKFKFPAMGFVAIFCILMIAYSLYSLSSTLFPSDEPTPTPSPVPAVVPSTSPATESTDPLTFYVSELLTDVYISGVVVETTMNDKAYHYSFVRSSDNAVFYPDSVGLNIEPLAPCLANIRIGDVTHPITCNPFYIREVVDSVDESEDDDSTALASSDTGKQYAPNIKLF</sequence>
<feature type="transmembrane region" description="Helical" evidence="1">
    <location>
        <begin position="279"/>
        <end position="298"/>
    </location>
</feature>
<keyword evidence="1" id="KW-1133">Transmembrane helix</keyword>
<feature type="domain" description="Zona occludens toxin N-terminal" evidence="2">
    <location>
        <begin position="155"/>
        <end position="270"/>
    </location>
</feature>
<protein>
    <submittedName>
        <fullName evidence="3">Phage-related protein</fullName>
    </submittedName>
</protein>
<evidence type="ECO:0000259" key="2">
    <source>
        <dbReference type="Pfam" id="PF05707"/>
    </source>
</evidence>
<proteinExistence type="predicted"/>
<reference evidence="3" key="1">
    <citation type="journal article" date="2015" name="MBio">
        <title>Eco-Evolutionary Dynamics of Episomes among Ecologically Cohesive Bacterial Populations.</title>
        <authorList>
            <person name="Xue H."/>
            <person name="Cordero O.X."/>
            <person name="Camas F.M."/>
            <person name="Trimble W."/>
            <person name="Meyer F."/>
            <person name="Guglielmini J."/>
            <person name="Rocha E.P."/>
            <person name="Polz M.F."/>
        </authorList>
    </citation>
    <scope>NUCLEOTIDE SEQUENCE</scope>
    <source>
        <strain evidence="3">FF_451</strain>
    </source>
</reference>
<evidence type="ECO:0000256" key="1">
    <source>
        <dbReference type="SAM" id="Phobius"/>
    </source>
</evidence>
<dbReference type="InterPro" id="IPR027417">
    <property type="entry name" value="P-loop_NTPase"/>
</dbReference>
<dbReference type="AlphaFoldDB" id="A0A0H3ZPB3"/>
<dbReference type="InterPro" id="IPR008900">
    <property type="entry name" value="Zot_N"/>
</dbReference>
<keyword evidence="1" id="KW-0812">Transmembrane</keyword>
<keyword evidence="1" id="KW-0472">Membrane</keyword>
<organism evidence="3">
    <name type="scientific">Vibrio ordalii</name>
    <dbReference type="NCBI Taxonomy" id="28174"/>
    <lineage>
        <taxon>Bacteria</taxon>
        <taxon>Pseudomonadati</taxon>
        <taxon>Pseudomonadota</taxon>
        <taxon>Gammaproteobacteria</taxon>
        <taxon>Vibrionales</taxon>
        <taxon>Vibrionaceae</taxon>
        <taxon>Vibrio</taxon>
    </lineage>
</organism>
<dbReference type="EMBL" id="KP795571">
    <property type="protein sequence ID" value="AKN38168.1"/>
    <property type="molecule type" value="Genomic_DNA"/>
</dbReference>
<evidence type="ECO:0000313" key="3">
    <source>
        <dbReference type="EMBL" id="AKN38168.1"/>
    </source>
</evidence>
<dbReference type="Pfam" id="PF05707">
    <property type="entry name" value="Zot"/>
    <property type="match status" value="1"/>
</dbReference>
<name>A0A0H3ZPB3_9VIBR</name>
<accession>A0A0H3ZPB3</accession>